<keyword evidence="2" id="KW-0812">Transmembrane</keyword>
<protein>
    <submittedName>
        <fullName evidence="3">Uncharacterized protein</fullName>
    </submittedName>
</protein>
<reference evidence="4" key="1">
    <citation type="submission" date="2010-12" db="EMBL/GenBank/DDBJ databases">
        <title>Complete sequence of chromosome 1 of Asticcacaulis excentricus CB 48.</title>
        <authorList>
            <consortium name="US DOE Joint Genome Institute"/>
            <person name="Lucas S."/>
            <person name="Copeland A."/>
            <person name="Lapidus A."/>
            <person name="Cheng J.-F."/>
            <person name="Bruce D."/>
            <person name="Goodwin L."/>
            <person name="Pitluck S."/>
            <person name="Teshima H."/>
            <person name="Davenport K."/>
            <person name="Detter J.C."/>
            <person name="Han C."/>
            <person name="Tapia R."/>
            <person name="Land M."/>
            <person name="Hauser L."/>
            <person name="Jeffries C."/>
            <person name="Kyrpides N."/>
            <person name="Ivanova N."/>
            <person name="Ovchinnikova G."/>
            <person name="Brun Y.V."/>
            <person name="Woyke T."/>
        </authorList>
    </citation>
    <scope>NUCLEOTIDE SEQUENCE [LARGE SCALE GENOMIC DNA]</scope>
    <source>
        <strain evidence="4">ATCC 15261 / DSM 4724 / KCTC 12464 / NCIMB 9791 / VKM B-1370 / CB 48</strain>
    </source>
</reference>
<feature type="transmembrane region" description="Helical" evidence="2">
    <location>
        <begin position="84"/>
        <end position="103"/>
    </location>
</feature>
<accession>E8RM30</accession>
<dbReference type="Proteomes" id="UP000001492">
    <property type="component" value="Chromosome 1"/>
</dbReference>
<organism evidence="3 4">
    <name type="scientific">Asticcacaulis excentricus (strain ATCC 15261 / DSM 4724 / KCTC 12464 / NCIMB 9791 / VKM B-1370 / CB 48)</name>
    <dbReference type="NCBI Taxonomy" id="573065"/>
    <lineage>
        <taxon>Bacteria</taxon>
        <taxon>Pseudomonadati</taxon>
        <taxon>Pseudomonadota</taxon>
        <taxon>Alphaproteobacteria</taxon>
        <taxon>Caulobacterales</taxon>
        <taxon>Caulobacteraceae</taxon>
        <taxon>Asticcacaulis</taxon>
    </lineage>
</organism>
<evidence type="ECO:0000256" key="2">
    <source>
        <dbReference type="SAM" id="Phobius"/>
    </source>
</evidence>
<evidence type="ECO:0000313" key="4">
    <source>
        <dbReference type="Proteomes" id="UP000001492"/>
    </source>
</evidence>
<proteinExistence type="predicted"/>
<feature type="transmembrane region" description="Helical" evidence="2">
    <location>
        <begin position="145"/>
        <end position="168"/>
    </location>
</feature>
<dbReference type="EMBL" id="CP002395">
    <property type="protein sequence ID" value="ADU12722.1"/>
    <property type="molecule type" value="Genomic_DNA"/>
</dbReference>
<sequence length="184" mass="20531">MKGHSVPWGGMSNDTLSSSHRPPEEVRRRLNSLRGLLFMTSRPTFAGPSDLWLWFASRPHRVTLINVALFTLVVTFSGSKPFSLAVAVAALALSAVYCFWQTLKGTFHNLFELHPFQLMLIWVPGALALTLSSGALWFARGHELFSLPFSLLMFFYGLQLAWLTIVGVELKAVEGRLTEFFGGK</sequence>
<dbReference type="HOGENOM" id="CLU_1465380_0_0_5"/>
<evidence type="ECO:0000256" key="1">
    <source>
        <dbReference type="SAM" id="MobiDB-lite"/>
    </source>
</evidence>
<keyword evidence="4" id="KW-1185">Reference proteome</keyword>
<feature type="transmembrane region" description="Helical" evidence="2">
    <location>
        <begin position="62"/>
        <end position="78"/>
    </location>
</feature>
<feature type="region of interest" description="Disordered" evidence="1">
    <location>
        <begin position="1"/>
        <end position="23"/>
    </location>
</feature>
<evidence type="ECO:0000313" key="3">
    <source>
        <dbReference type="EMBL" id="ADU12722.1"/>
    </source>
</evidence>
<keyword evidence="2" id="KW-1133">Transmembrane helix</keyword>
<gene>
    <name evidence="3" type="ordered locus">Astex_1041</name>
</gene>
<dbReference type="AlphaFoldDB" id="E8RM30"/>
<dbReference type="KEGG" id="aex:Astex_1041"/>
<keyword evidence="2" id="KW-0472">Membrane</keyword>
<feature type="transmembrane region" description="Helical" evidence="2">
    <location>
        <begin position="115"/>
        <end position="139"/>
    </location>
</feature>
<name>E8RM30_ASTEC</name>